<comment type="subcellular location">
    <subcellularLocation>
        <location evidence="1">Cytoplasm</location>
    </subcellularLocation>
</comment>
<evidence type="ECO:0000313" key="7">
    <source>
        <dbReference type="Proteomes" id="UP000014680"/>
    </source>
</evidence>
<evidence type="ECO:0000256" key="2">
    <source>
        <dbReference type="ARBA" id="ARBA00022448"/>
    </source>
</evidence>
<evidence type="ECO:0000313" key="6">
    <source>
        <dbReference type="EMBL" id="ELP85549.1"/>
    </source>
</evidence>
<keyword evidence="4" id="KW-0677">Repeat</keyword>
<proteinExistence type="predicted"/>
<dbReference type="OMA" id="KYHDKVI"/>
<name>A0A0A1TWH6_ENTIV</name>
<dbReference type="GO" id="GO:0005737">
    <property type="term" value="C:cytoplasm"/>
    <property type="evidence" value="ECO:0007669"/>
    <property type="project" value="UniProtKB-SubCell"/>
</dbReference>
<dbReference type="GeneID" id="14884577"/>
<dbReference type="RefSeq" id="XP_004184895.1">
    <property type="nucleotide sequence ID" value="XM_004184847.1"/>
</dbReference>
<keyword evidence="3" id="KW-0963">Cytoplasm</keyword>
<dbReference type="SUPFAM" id="SSF48371">
    <property type="entry name" value="ARM repeat"/>
    <property type="match status" value="2"/>
</dbReference>
<evidence type="ECO:0000256" key="5">
    <source>
        <dbReference type="ARBA" id="ARBA00022927"/>
    </source>
</evidence>
<evidence type="ECO:0000256" key="3">
    <source>
        <dbReference type="ARBA" id="ARBA00022490"/>
    </source>
</evidence>
<dbReference type="InterPro" id="IPR011989">
    <property type="entry name" value="ARM-like"/>
</dbReference>
<protein>
    <submittedName>
        <fullName evidence="6">Importin beta-3 subunit, putative</fullName>
    </submittedName>
</protein>
<accession>A0A0A1TWH6</accession>
<evidence type="ECO:0000256" key="1">
    <source>
        <dbReference type="ARBA" id="ARBA00004496"/>
    </source>
</evidence>
<keyword evidence="5" id="KW-0653">Protein transport</keyword>
<dbReference type="AlphaFoldDB" id="A0A0A1TWH6"/>
<dbReference type="InterPro" id="IPR016024">
    <property type="entry name" value="ARM-type_fold"/>
</dbReference>
<dbReference type="Pfam" id="PF18808">
    <property type="entry name" value="Importin_rep_4"/>
    <property type="match status" value="1"/>
</dbReference>
<dbReference type="InterPro" id="IPR041653">
    <property type="entry name" value="Importin_rep_4"/>
</dbReference>
<keyword evidence="7" id="KW-1185">Reference proteome</keyword>
<sequence length="1043" mass="119240">MQRYNQALSMYEKMKSNPENFCSMHVLLLGNGNEKVRLTVMTFLATQIFKTDEIYKKLTPQYRKQFNTSALQRMKLETDTSVLNQYVNLFEMVYSFIVTSGELFPEFLPAIFEMIHTGDRPHKHYAQALLTKIIVSFPENDMRNKLQTIIILIKEGLQDQDGDVITESMSLIKELIQYAMNVPELFGVVIPLYPILHDVTIRMVNNKEYDAYYVYVFEIEQQIFQVYIEQLVNYIPTTVLFALNVCNAPTDDYYDDQLHTIAMELIVTIFEIYPKEIKKLQELQTNLYVTLINWLGDVDDLKEWYDYQEDEEDTPLFYQAQEAIERITTMIGATQFVNFLIQHIELLTSTKWEMRLAFITAMNSVLSSKKKSVGKVVVQIFDAITPLYKDPHPRVRHAAIVFALKVFKLYPKTQTILSGKIMQIIGLGLEDKCSRNVSKTCELSSCFIPTLTLEELEPYISIFFRVFTPLITTTDSSLSAEALCSLSNVISKLKKGSNTYFVEILPMLEKVINELSDDEDLYDVKGRTIEMVSFIVTKTQGDLLKKAFEITMKGINSVLAMKDLEPDNLLYGYVESVFSRLAEVTKENILPYVPMVLPKILERVNMNIVSNYQYFETTTVQFGDEIMNVYIEAAEEKVNAMKALADIAVDLKGFFVPYVPKCFQIVIPLIGYKASFKVRNMAVRCSVNLLISYINGKEKEFGNTQNAMVAATVYSSQVIEAIVNNLKFEPEIGVVTEQLNGLQRVIELNMTPIGINQAVIILGLLKELFVKYIQRSELIENQDEDVENEEQFDPDNNFNYSYRSLLKCLSYSMGEAFIPSFEGILLPMLQAVLTTNGVSTRIIGTVALVLSTVAMISERVQYVNVSVPIVVQLANSKNQDNLFQAIECIQLLSQIQIIQPFLPQMIEIINYCMSLKATNENLYEAGVMVLGKCISFNPQYFKPETALLWFSLLPIPTYPDDILQSLFTLFALNKFPITHEILEKALIVLLNCLGSKDSYMITSQTKDMVTERLKQWYETNDNIIGPILDSASPTQKELLKELL</sequence>
<evidence type="ECO:0000256" key="4">
    <source>
        <dbReference type="ARBA" id="ARBA00022737"/>
    </source>
</evidence>
<organism evidence="6 7">
    <name type="scientific">Entamoeba invadens IP1</name>
    <dbReference type="NCBI Taxonomy" id="370355"/>
    <lineage>
        <taxon>Eukaryota</taxon>
        <taxon>Amoebozoa</taxon>
        <taxon>Evosea</taxon>
        <taxon>Archamoebae</taxon>
        <taxon>Mastigamoebida</taxon>
        <taxon>Entamoebidae</taxon>
        <taxon>Entamoeba</taxon>
    </lineage>
</organism>
<gene>
    <name evidence="6" type="ORF">EIN_407180</name>
</gene>
<dbReference type="GO" id="GO:0006606">
    <property type="term" value="P:protein import into nucleus"/>
    <property type="evidence" value="ECO:0007669"/>
    <property type="project" value="InterPro"/>
</dbReference>
<dbReference type="OrthoDB" id="26576at2759"/>
<dbReference type="PANTHER" id="PTHR10527">
    <property type="entry name" value="IMPORTIN BETA"/>
    <property type="match status" value="1"/>
</dbReference>
<dbReference type="Proteomes" id="UP000014680">
    <property type="component" value="Unassembled WGS sequence"/>
</dbReference>
<dbReference type="EMBL" id="KB207048">
    <property type="protein sequence ID" value="ELP85549.1"/>
    <property type="molecule type" value="Genomic_DNA"/>
</dbReference>
<dbReference type="InterPro" id="IPR040122">
    <property type="entry name" value="Importin_beta"/>
</dbReference>
<dbReference type="KEGG" id="eiv:EIN_407180"/>
<dbReference type="Gene3D" id="1.25.10.10">
    <property type="entry name" value="Leucine-rich Repeat Variant"/>
    <property type="match status" value="1"/>
</dbReference>
<dbReference type="GO" id="GO:0005634">
    <property type="term" value="C:nucleus"/>
    <property type="evidence" value="ECO:0007669"/>
    <property type="project" value="UniProtKB-SubCell"/>
</dbReference>
<reference evidence="6 7" key="1">
    <citation type="submission" date="2012-10" db="EMBL/GenBank/DDBJ databases">
        <authorList>
            <person name="Zafar N."/>
            <person name="Inman J."/>
            <person name="Hall N."/>
            <person name="Lorenzi H."/>
            <person name="Caler E."/>
        </authorList>
    </citation>
    <scope>NUCLEOTIDE SEQUENCE [LARGE SCALE GENOMIC DNA]</scope>
    <source>
        <strain evidence="6 7">IP1</strain>
    </source>
</reference>
<keyword evidence="2" id="KW-0813">Transport</keyword>
<dbReference type="VEuPathDB" id="AmoebaDB:EIN_407180"/>